<proteinExistence type="predicted"/>
<evidence type="ECO:0000313" key="2">
    <source>
        <dbReference type="EMBL" id="ERM92470.1"/>
    </source>
</evidence>
<accession>U5CHR7</accession>
<evidence type="ECO:0000313" key="3">
    <source>
        <dbReference type="Proteomes" id="UP000016856"/>
    </source>
</evidence>
<keyword evidence="1" id="KW-0812">Transmembrane</keyword>
<keyword evidence="1" id="KW-1133">Transmembrane helix</keyword>
<comment type="caution">
    <text evidence="2">The sequence shown here is derived from an EMBL/GenBank/DDBJ whole genome shotgun (WGS) entry which is preliminary data.</text>
</comment>
<organism evidence="2 3">
    <name type="scientific">Caldanaerobacter subterraneus subsp. yonseiensis KB-1</name>
    <dbReference type="NCBI Taxonomy" id="1388761"/>
    <lineage>
        <taxon>Bacteria</taxon>
        <taxon>Bacillati</taxon>
        <taxon>Bacillota</taxon>
        <taxon>Clostridia</taxon>
        <taxon>Thermoanaerobacterales</taxon>
        <taxon>Thermoanaerobacteraceae</taxon>
        <taxon>Caldanaerobacter</taxon>
    </lineage>
</organism>
<feature type="transmembrane region" description="Helical" evidence="1">
    <location>
        <begin position="6"/>
        <end position="30"/>
    </location>
</feature>
<reference evidence="2 3" key="1">
    <citation type="journal article" date="2013" name="Genome Announc.">
        <title>Draft Genome Sequence of an Anaerobic and Extremophilic Bacterium, Caldanaerobacter yonseiensis, Isolated from a Geothermal Hot Stream.</title>
        <authorList>
            <person name="Lee S.J."/>
            <person name="Lee Y.J."/>
            <person name="Park G.S."/>
            <person name="Kim B.C."/>
            <person name="Lee S.J."/>
            <person name="Shin J.H."/>
            <person name="Lee D.W."/>
        </authorList>
    </citation>
    <scope>NUCLEOTIDE SEQUENCE [LARGE SCALE GENOMIC DNA]</scope>
    <source>
        <strain evidence="2 3">KB-1</strain>
    </source>
</reference>
<dbReference type="AlphaFoldDB" id="U5CHR7"/>
<dbReference type="EMBL" id="AXDC01000010">
    <property type="protein sequence ID" value="ERM92470.1"/>
    <property type="molecule type" value="Genomic_DNA"/>
</dbReference>
<protein>
    <submittedName>
        <fullName evidence="2">Uncharacterized protein</fullName>
    </submittedName>
</protein>
<gene>
    <name evidence="2" type="ORF">O163_04655</name>
</gene>
<name>U5CHR7_CALSX</name>
<dbReference type="Proteomes" id="UP000016856">
    <property type="component" value="Unassembled WGS sequence"/>
</dbReference>
<keyword evidence="1" id="KW-0472">Membrane</keyword>
<sequence length="39" mass="4617">MNFYTLIFPIINIIVLVANIIVIVFVIKFLRLLLEQLKK</sequence>
<evidence type="ECO:0000256" key="1">
    <source>
        <dbReference type="SAM" id="Phobius"/>
    </source>
</evidence>